<feature type="compositionally biased region" description="Polar residues" evidence="1">
    <location>
        <begin position="336"/>
        <end position="357"/>
    </location>
</feature>
<protein>
    <submittedName>
        <fullName evidence="3">Uncharacterized protein</fullName>
    </submittedName>
</protein>
<sequence>MAAQHPADAAAAGMSIHGLRFLNEEWNDSISNGDVFTVRWNGDVFPVRWNQSVAKTGSGLGVFKITYPKDGVVVYELVSNLTDSIDGSSCQWTPQSLDKKNLYAMWLTSGQDNSTDWTLSPPWVPKESTNHANTPWAAPFIIPVICLLAVYAASLTGYLVYRRRKKAQNEKEDSKPHQDSGRSNSVDSAATVQTLNSLEAGIEKRSGTPISPGAESDITAVGTYCSACSACTCASGVLASPARPREEPRRPRELQPMPDAERHDTYAPRSADSRRMSESPRYHGNVPKTIPTNDDDGVSIDMDILPGMAHRRREDVSPSEVERPHRNLHRLHEYGASSNVSRLHGSMNRSRQDNVSQDPLHHRRGSARRPRESSINRDLETYRQRSTRRRGDTAAIDAERSPVGMHRSRDGQGRRQRFRVMADAHTGSRSTIYAADDSDSADVESLESSIHHTPDETHVRRPAHRRLDRDYE</sequence>
<dbReference type="Proteomes" id="UP000054481">
    <property type="component" value="Unassembled WGS sequence"/>
</dbReference>
<evidence type="ECO:0000313" key="3">
    <source>
        <dbReference type="EMBL" id="KJZ72531.1"/>
    </source>
</evidence>
<dbReference type="OrthoDB" id="5130140at2759"/>
<feature type="region of interest" description="Disordered" evidence="1">
    <location>
        <begin position="167"/>
        <end position="189"/>
    </location>
</feature>
<reference evidence="3 4" key="1">
    <citation type="journal article" date="2014" name="Genome Biol. Evol.">
        <title>Comparative genomics and transcriptomics analyses reveal divergent lifestyle features of nematode endoparasitic fungus Hirsutella minnesotensis.</title>
        <authorList>
            <person name="Lai Y."/>
            <person name="Liu K."/>
            <person name="Zhang X."/>
            <person name="Zhang X."/>
            <person name="Li K."/>
            <person name="Wang N."/>
            <person name="Shu C."/>
            <person name="Wu Y."/>
            <person name="Wang C."/>
            <person name="Bushley K.E."/>
            <person name="Xiang M."/>
            <person name="Liu X."/>
        </authorList>
    </citation>
    <scope>NUCLEOTIDE SEQUENCE [LARGE SCALE GENOMIC DNA]</scope>
    <source>
        <strain evidence="3 4">3608</strain>
    </source>
</reference>
<keyword evidence="2" id="KW-0472">Membrane</keyword>
<gene>
    <name evidence="3" type="ORF">HIM_08055</name>
</gene>
<evidence type="ECO:0000256" key="1">
    <source>
        <dbReference type="SAM" id="MobiDB-lite"/>
    </source>
</evidence>
<feature type="compositionally biased region" description="Basic and acidic residues" evidence="1">
    <location>
        <begin position="312"/>
        <end position="333"/>
    </location>
</feature>
<feature type="compositionally biased region" description="Acidic residues" evidence="1">
    <location>
        <begin position="436"/>
        <end position="445"/>
    </location>
</feature>
<evidence type="ECO:0000256" key="2">
    <source>
        <dbReference type="SAM" id="Phobius"/>
    </source>
</evidence>
<feature type="compositionally biased region" description="Basic and acidic residues" evidence="1">
    <location>
        <begin position="243"/>
        <end position="281"/>
    </location>
</feature>
<name>A0A0F7ZHF1_9HYPO</name>
<proteinExistence type="predicted"/>
<organism evidence="3 4">
    <name type="scientific">Hirsutella minnesotensis 3608</name>
    <dbReference type="NCBI Taxonomy" id="1043627"/>
    <lineage>
        <taxon>Eukaryota</taxon>
        <taxon>Fungi</taxon>
        <taxon>Dikarya</taxon>
        <taxon>Ascomycota</taxon>
        <taxon>Pezizomycotina</taxon>
        <taxon>Sordariomycetes</taxon>
        <taxon>Hypocreomycetidae</taxon>
        <taxon>Hypocreales</taxon>
        <taxon>Ophiocordycipitaceae</taxon>
        <taxon>Hirsutella</taxon>
    </lineage>
</organism>
<keyword evidence="2" id="KW-1133">Transmembrane helix</keyword>
<keyword evidence="2" id="KW-0812">Transmembrane</keyword>
<evidence type="ECO:0000313" key="4">
    <source>
        <dbReference type="Proteomes" id="UP000054481"/>
    </source>
</evidence>
<feature type="transmembrane region" description="Helical" evidence="2">
    <location>
        <begin position="136"/>
        <end position="161"/>
    </location>
</feature>
<feature type="compositionally biased region" description="Basic and acidic residues" evidence="1">
    <location>
        <begin position="369"/>
        <end position="400"/>
    </location>
</feature>
<feature type="region of interest" description="Disordered" evidence="1">
    <location>
        <begin position="239"/>
        <end position="472"/>
    </location>
</feature>
<dbReference type="AlphaFoldDB" id="A0A0F7ZHF1"/>
<feature type="compositionally biased region" description="Basic and acidic residues" evidence="1">
    <location>
        <begin position="167"/>
        <end position="180"/>
    </location>
</feature>
<keyword evidence="4" id="KW-1185">Reference proteome</keyword>
<feature type="compositionally biased region" description="Basic and acidic residues" evidence="1">
    <location>
        <begin position="449"/>
        <end position="472"/>
    </location>
</feature>
<accession>A0A0F7ZHF1</accession>
<dbReference type="EMBL" id="KQ030545">
    <property type="protein sequence ID" value="KJZ72531.1"/>
    <property type="molecule type" value="Genomic_DNA"/>
</dbReference>